<sequence>MQEEGVQYREYEGDPNNVEETLFSGDITKHIHEEHIIAPPMIPLKEVPSLAMGEGSSRDMIHNGAKMISDTLVVLSHISSTWVDDHRRGE</sequence>
<gene>
    <name evidence="1" type="ORF">GOP47_0025880</name>
</gene>
<dbReference type="EMBL" id="JABFUD020000025">
    <property type="protein sequence ID" value="KAI5059561.1"/>
    <property type="molecule type" value="Genomic_DNA"/>
</dbReference>
<keyword evidence="2" id="KW-1185">Reference proteome</keyword>
<name>A0A9D4Z4J5_ADICA</name>
<protein>
    <submittedName>
        <fullName evidence="1">Uncharacterized protein</fullName>
    </submittedName>
</protein>
<organism evidence="1 2">
    <name type="scientific">Adiantum capillus-veneris</name>
    <name type="common">Maidenhair fern</name>
    <dbReference type="NCBI Taxonomy" id="13818"/>
    <lineage>
        <taxon>Eukaryota</taxon>
        <taxon>Viridiplantae</taxon>
        <taxon>Streptophyta</taxon>
        <taxon>Embryophyta</taxon>
        <taxon>Tracheophyta</taxon>
        <taxon>Polypodiopsida</taxon>
        <taxon>Polypodiidae</taxon>
        <taxon>Polypodiales</taxon>
        <taxon>Pteridineae</taxon>
        <taxon>Pteridaceae</taxon>
        <taxon>Vittarioideae</taxon>
        <taxon>Adiantum</taxon>
    </lineage>
</organism>
<dbReference type="AlphaFoldDB" id="A0A9D4Z4J5"/>
<comment type="caution">
    <text evidence="1">The sequence shown here is derived from an EMBL/GenBank/DDBJ whole genome shotgun (WGS) entry which is preliminary data.</text>
</comment>
<accession>A0A9D4Z4J5</accession>
<proteinExistence type="predicted"/>
<evidence type="ECO:0000313" key="1">
    <source>
        <dbReference type="EMBL" id="KAI5059561.1"/>
    </source>
</evidence>
<reference evidence="1" key="1">
    <citation type="submission" date="2021-01" db="EMBL/GenBank/DDBJ databases">
        <title>Adiantum capillus-veneris genome.</title>
        <authorList>
            <person name="Fang Y."/>
            <person name="Liao Q."/>
        </authorList>
    </citation>
    <scope>NUCLEOTIDE SEQUENCE</scope>
    <source>
        <strain evidence="1">H3</strain>
        <tissue evidence="1">Leaf</tissue>
    </source>
</reference>
<dbReference type="Proteomes" id="UP000886520">
    <property type="component" value="Chromosome 25"/>
</dbReference>
<evidence type="ECO:0000313" key="2">
    <source>
        <dbReference type="Proteomes" id="UP000886520"/>
    </source>
</evidence>